<dbReference type="EMBL" id="JANIBM010000037">
    <property type="protein sequence ID" value="MCQ8183146.1"/>
    <property type="molecule type" value="Genomic_DNA"/>
</dbReference>
<protein>
    <recommendedName>
        <fullName evidence="3">Transposase DDE domain-containing protein</fullName>
    </recommendedName>
</protein>
<evidence type="ECO:0000313" key="1">
    <source>
        <dbReference type="EMBL" id="MCQ8183146.1"/>
    </source>
</evidence>
<dbReference type="Proteomes" id="UP001524569">
    <property type="component" value="Unassembled WGS sequence"/>
</dbReference>
<evidence type="ECO:0000313" key="2">
    <source>
        <dbReference type="Proteomes" id="UP001524569"/>
    </source>
</evidence>
<accession>A0ABT1UM84</accession>
<name>A0ABT1UM84_9GAMM</name>
<evidence type="ECO:0008006" key="3">
    <source>
        <dbReference type="Google" id="ProtNLM"/>
    </source>
</evidence>
<organism evidence="1 2">
    <name type="scientific">Methylomonas aurea</name>
    <dbReference type="NCBI Taxonomy" id="2952224"/>
    <lineage>
        <taxon>Bacteria</taxon>
        <taxon>Pseudomonadati</taxon>
        <taxon>Pseudomonadota</taxon>
        <taxon>Gammaproteobacteria</taxon>
        <taxon>Methylococcales</taxon>
        <taxon>Methylococcaceae</taxon>
        <taxon>Methylomonas</taxon>
    </lineage>
</organism>
<reference evidence="1 2" key="1">
    <citation type="submission" date="2022-07" db="EMBL/GenBank/DDBJ databases">
        <title>Methylomonas rivi sp. nov., Methylomonas rosea sp. nov., Methylomonas aureus sp. nov. and Methylomonas subterranea sp. nov., four novel methanotrophs isolated from a freshwater creek and the deep terrestrial subsurface.</title>
        <authorList>
            <person name="Abin C."/>
            <person name="Sankaranarayanan K."/>
            <person name="Garner C."/>
            <person name="Sindelar R."/>
            <person name="Kotary K."/>
            <person name="Garner R."/>
            <person name="Barclay S."/>
            <person name="Lawson P."/>
            <person name="Krumholz L."/>
        </authorList>
    </citation>
    <scope>NUCLEOTIDE SEQUENCE [LARGE SCALE GENOMIC DNA]</scope>
    <source>
        <strain evidence="1 2">SURF-1</strain>
    </source>
</reference>
<proteinExistence type="predicted"/>
<comment type="caution">
    <text evidence="1">The sequence shown here is derived from an EMBL/GenBank/DDBJ whole genome shotgun (WGS) entry which is preliminary data.</text>
</comment>
<keyword evidence="2" id="KW-1185">Reference proteome</keyword>
<sequence>MLDLTPLCVTPFCVHRTDCENNFDEIKNQCTLKGIKGLGGFVTKKIKPCRLIVRMIALIYNWWPLFVRLAEPDKHYEAIVSRPLLLHGVGKQTTHAAQKTLTITSTHARAATVHAAYRRVCQFLMS</sequence>
<dbReference type="RefSeq" id="WP_256612369.1">
    <property type="nucleotide sequence ID" value="NZ_JANIBM010000037.1"/>
</dbReference>
<gene>
    <name evidence="1" type="ORF">NP603_18675</name>
</gene>